<feature type="coiled-coil region" evidence="1">
    <location>
        <begin position="42"/>
        <end position="104"/>
    </location>
</feature>
<dbReference type="Proteomes" id="UP000693972">
    <property type="component" value="Unassembled WGS sequence"/>
</dbReference>
<evidence type="ECO:0000313" key="3">
    <source>
        <dbReference type="EMBL" id="QXL86741.1"/>
    </source>
</evidence>
<name>A0A975TT00_9RHOB</name>
<gene>
    <name evidence="2" type="ORF">KUL25_14955</name>
    <name evidence="3" type="ORF">KUL25_14960</name>
</gene>
<protein>
    <recommendedName>
        <fullName evidence="5">Flagellar motility protein MotE (MotC chaperone)</fullName>
    </recommendedName>
</protein>
<dbReference type="SUPFAM" id="SSF158791">
    <property type="entry name" value="MgtE N-terminal domain-like"/>
    <property type="match status" value="1"/>
</dbReference>
<dbReference type="EMBL" id="JAIMBW010000001">
    <property type="protein sequence ID" value="MBY4894056.1"/>
    <property type="molecule type" value="Genomic_DNA"/>
</dbReference>
<accession>A0A975TT00</accession>
<reference evidence="3 4" key="1">
    <citation type="submission" date="2021-07" db="EMBL/GenBank/DDBJ databases">
        <title>Karlodiniumbacter phycospheric gen. nov., sp. nov., a phycosphere bacterium isolated from karlodinium veneficum.</title>
        <authorList>
            <person name="Peng Y."/>
            <person name="Jiang L."/>
            <person name="Lee J."/>
        </authorList>
    </citation>
    <scope>NUCLEOTIDE SEQUENCE</scope>
    <source>
        <strain evidence="3 4">N5</strain>
    </source>
</reference>
<dbReference type="AlphaFoldDB" id="A0A975TT00"/>
<keyword evidence="4" id="KW-1185">Reference proteome</keyword>
<evidence type="ECO:0000313" key="2">
    <source>
        <dbReference type="EMBL" id="MBY4894056.1"/>
    </source>
</evidence>
<evidence type="ECO:0000256" key="1">
    <source>
        <dbReference type="SAM" id="Coils"/>
    </source>
</evidence>
<dbReference type="EMBL" id="CP078073">
    <property type="protein sequence ID" value="QXL86741.1"/>
    <property type="molecule type" value="Genomic_DNA"/>
</dbReference>
<evidence type="ECO:0008006" key="5">
    <source>
        <dbReference type="Google" id="ProtNLM"/>
    </source>
</evidence>
<keyword evidence="1" id="KW-0175">Coiled coil</keyword>
<evidence type="ECO:0000313" key="4">
    <source>
        <dbReference type="Proteomes" id="UP000693972"/>
    </source>
</evidence>
<sequence length="187" mass="19649">MGLLFAASIVLRLGTLDLSLVSTAEASDPEPHASAVGPTAPIRAALDEVTALRDRLAEREAAVEDRERAIEAAQLLIEERLAVLEAAELRLQALIQTSDSAAEADLARLTEVYQTMEADQTAALFAQMDPNFAAGFLTRMTPAASGAIMAELDPAIAYAISVVIATRNAGAPTLHEPDAAPDPDTES</sequence>
<organism evidence="3">
    <name type="scientific">Gymnodinialimonas phycosphaerae</name>
    <dbReference type="NCBI Taxonomy" id="2841589"/>
    <lineage>
        <taxon>Bacteria</taxon>
        <taxon>Pseudomonadati</taxon>
        <taxon>Pseudomonadota</taxon>
        <taxon>Alphaproteobacteria</taxon>
        <taxon>Rhodobacterales</taxon>
        <taxon>Paracoccaceae</taxon>
        <taxon>Gymnodinialimonas</taxon>
    </lineage>
</organism>
<proteinExistence type="predicted"/>
<dbReference type="RefSeq" id="WP_257893677.1">
    <property type="nucleotide sequence ID" value="NZ_JAIMBW010000001.1"/>
</dbReference>